<sequence length="395" mass="42350">MEHDIAIIGAGPVGLSFAIALAGQGISTLLVERQPAEVLAEPAFDGREIALTHHSRALLEALGAWTRIPANAVSPLREARVLNGTASYALTFDTGSEGAEALGYLVSNHLIRRALHQVARERSEITILAGTGVDRVSTTGESARLVLSDGQEVTARLAVAADTRFSRSRQQLGIGVSTLDFNRSMLVCRMAHEAPHGHVATEWFDYGQTIALLPVNGNASSVVITRSHQEIGRLKTLPQPEFEAEMARSLARRNLGPLRLVSTRHAYPLVATYARRFMARRFAVIGDAAVGMHPVTAHGFNLGLRGAESLAREILSAHRRGRDIAAPDVLGRYEAAHRLATGPLYAGTNALARLYAEEGPAARILRHAVLRAGGVLTPFRKAVASMLMDKGTNAA</sequence>
<evidence type="ECO:0000256" key="3">
    <source>
        <dbReference type="ARBA" id="ARBA00005349"/>
    </source>
</evidence>
<comment type="caution">
    <text evidence="9">The sequence shown here is derived from an EMBL/GenBank/DDBJ whole genome shotgun (WGS) entry which is preliminary data.</text>
</comment>
<evidence type="ECO:0000256" key="6">
    <source>
        <dbReference type="ARBA" id="ARBA00023002"/>
    </source>
</evidence>
<dbReference type="InterPro" id="IPR036188">
    <property type="entry name" value="FAD/NAD-bd_sf"/>
</dbReference>
<name>A0ABS4AHE2_9PROT</name>
<evidence type="ECO:0000313" key="10">
    <source>
        <dbReference type="Proteomes" id="UP000681594"/>
    </source>
</evidence>
<dbReference type="PANTHER" id="PTHR43876:SF25">
    <property type="entry name" value="MONOOXYGENASE NMA2164"/>
    <property type="match status" value="1"/>
</dbReference>
<dbReference type="Pfam" id="PF01494">
    <property type="entry name" value="FAD_binding_3"/>
    <property type="match status" value="1"/>
</dbReference>
<dbReference type="InterPro" id="IPR051205">
    <property type="entry name" value="UbiH/COQ6_monooxygenase"/>
</dbReference>
<evidence type="ECO:0000256" key="7">
    <source>
        <dbReference type="ARBA" id="ARBA00023033"/>
    </source>
</evidence>
<keyword evidence="4" id="KW-0285">Flavoprotein</keyword>
<comment type="pathway">
    <text evidence="2">Cofactor biosynthesis; ubiquinone biosynthesis.</text>
</comment>
<evidence type="ECO:0000256" key="1">
    <source>
        <dbReference type="ARBA" id="ARBA00001974"/>
    </source>
</evidence>
<accession>A0ABS4AHE2</accession>
<keyword evidence="5" id="KW-0274">FAD</keyword>
<keyword evidence="6" id="KW-0560">Oxidoreductase</keyword>
<evidence type="ECO:0000256" key="4">
    <source>
        <dbReference type="ARBA" id="ARBA00022630"/>
    </source>
</evidence>
<organism evidence="9 10">
    <name type="scientific">Pararoseomonas baculiformis</name>
    <dbReference type="NCBI Taxonomy" id="2820812"/>
    <lineage>
        <taxon>Bacteria</taxon>
        <taxon>Pseudomonadati</taxon>
        <taxon>Pseudomonadota</taxon>
        <taxon>Alphaproteobacteria</taxon>
        <taxon>Acetobacterales</taxon>
        <taxon>Acetobacteraceae</taxon>
        <taxon>Pararoseomonas</taxon>
    </lineage>
</organism>
<dbReference type="SUPFAM" id="SSF51905">
    <property type="entry name" value="FAD/NAD(P)-binding domain"/>
    <property type="match status" value="1"/>
</dbReference>
<dbReference type="InterPro" id="IPR010971">
    <property type="entry name" value="UbiH/COQ6"/>
</dbReference>
<evidence type="ECO:0000259" key="8">
    <source>
        <dbReference type="Pfam" id="PF01494"/>
    </source>
</evidence>
<evidence type="ECO:0000256" key="5">
    <source>
        <dbReference type="ARBA" id="ARBA00022827"/>
    </source>
</evidence>
<evidence type="ECO:0000313" key="9">
    <source>
        <dbReference type="EMBL" id="MBP0446443.1"/>
    </source>
</evidence>
<dbReference type="Proteomes" id="UP000681594">
    <property type="component" value="Unassembled WGS sequence"/>
</dbReference>
<dbReference type="NCBIfam" id="NF006593">
    <property type="entry name" value="PRK09126.1"/>
    <property type="match status" value="1"/>
</dbReference>
<comment type="cofactor">
    <cofactor evidence="1">
        <name>FAD</name>
        <dbReference type="ChEBI" id="CHEBI:57692"/>
    </cofactor>
</comment>
<keyword evidence="7" id="KW-0503">Monooxygenase</keyword>
<proteinExistence type="inferred from homology"/>
<dbReference type="PANTHER" id="PTHR43876">
    <property type="entry name" value="UBIQUINONE BIOSYNTHESIS MONOOXYGENASE COQ6, MITOCHONDRIAL"/>
    <property type="match status" value="1"/>
</dbReference>
<protein>
    <submittedName>
        <fullName evidence="9">5-demethoxyubiquinol-8 5-hydroxylase UbiM</fullName>
    </submittedName>
</protein>
<dbReference type="EMBL" id="JAGIZB010000017">
    <property type="protein sequence ID" value="MBP0446443.1"/>
    <property type="molecule type" value="Genomic_DNA"/>
</dbReference>
<comment type="similarity">
    <text evidence="3">Belongs to the UbiH/COQ6 family.</text>
</comment>
<dbReference type="InterPro" id="IPR002938">
    <property type="entry name" value="FAD-bd"/>
</dbReference>
<gene>
    <name evidence="9" type="primary">ubiM</name>
    <name evidence="9" type="ORF">J8J14_16835</name>
</gene>
<keyword evidence="10" id="KW-1185">Reference proteome</keyword>
<evidence type="ECO:0000256" key="2">
    <source>
        <dbReference type="ARBA" id="ARBA00004749"/>
    </source>
</evidence>
<dbReference type="NCBIfam" id="TIGR01988">
    <property type="entry name" value="Ubi-OHases"/>
    <property type="match status" value="1"/>
</dbReference>
<dbReference type="PRINTS" id="PR00420">
    <property type="entry name" value="RNGMNOXGNASE"/>
</dbReference>
<dbReference type="Gene3D" id="3.50.50.60">
    <property type="entry name" value="FAD/NAD(P)-binding domain"/>
    <property type="match status" value="2"/>
</dbReference>
<reference evidence="9 10" key="1">
    <citation type="submission" date="2021-03" db="EMBL/GenBank/DDBJ databases">
        <authorList>
            <person name="So Y."/>
        </authorList>
    </citation>
    <scope>NUCLEOTIDE SEQUENCE [LARGE SCALE GENOMIC DNA]</scope>
    <source>
        <strain evidence="9 10">SSH11</strain>
    </source>
</reference>
<feature type="domain" description="FAD-binding" evidence="8">
    <location>
        <begin position="3"/>
        <end position="335"/>
    </location>
</feature>